<sequence>MRARSRPRAANAAAGHRRGLIRINTARARPALMGGRRRPRAGTGTTQASATRAGAHGQAAHRPEPIRPRRTHMYKDLMIPMTGSAGDADALRLAVKLAARHSARLSVLESVDLPVPIGHAWDMVPDPTGGGVYEALRERGQQRLAELKARLDDETVCWDARAVEALYADAPHTVAREAFDADLCVLAGSGGRADGAAALHAWFTALLLESGRPVLVVPPAIGPTLPLRRAMVAWQPTRPTARAVHDALPLLADAGLVELVVIGRGDDEPALDSARRMVAHLVRHSIPTDLVNLRAGERSVAEVLLDYAERSGVQLLVAGGYGHSRLREWVLGGVTRELLLSAQLPVFFGH</sequence>
<dbReference type="Pfam" id="PF00582">
    <property type="entry name" value="Usp"/>
    <property type="match status" value="2"/>
</dbReference>
<reference evidence="4 5" key="1">
    <citation type="submission" date="2018-10" db="EMBL/GenBank/DDBJ databases">
        <title>The genome of Lysobacter enzymogenes OH11.</title>
        <authorList>
            <person name="Liu F."/>
            <person name="Zhao Y."/>
            <person name="Qian G."/>
            <person name="Chen Y."/>
            <person name="Xu H."/>
        </authorList>
    </citation>
    <scope>NUCLEOTIDE SEQUENCE [LARGE SCALE GENOMIC DNA]</scope>
    <source>
        <strain evidence="4 5">OH11</strain>
    </source>
</reference>
<name>A0A3N2RAN2_LYSEN</name>
<feature type="region of interest" description="Disordered" evidence="2">
    <location>
        <begin position="24"/>
        <end position="65"/>
    </location>
</feature>
<feature type="domain" description="UspA" evidence="3">
    <location>
        <begin position="73"/>
        <end position="218"/>
    </location>
</feature>
<dbReference type="AlphaFoldDB" id="A0A3N2RAN2"/>
<comment type="caution">
    <text evidence="4">The sequence shown here is derived from an EMBL/GenBank/DDBJ whole genome shotgun (WGS) entry which is preliminary data.</text>
</comment>
<dbReference type="PRINTS" id="PR01438">
    <property type="entry name" value="UNVRSLSTRESS"/>
</dbReference>
<dbReference type="PANTHER" id="PTHR46268">
    <property type="entry name" value="STRESS RESPONSE PROTEIN NHAX"/>
    <property type="match status" value="1"/>
</dbReference>
<dbReference type="InterPro" id="IPR006016">
    <property type="entry name" value="UspA"/>
</dbReference>
<dbReference type="Proteomes" id="UP000275910">
    <property type="component" value="Unassembled WGS sequence"/>
</dbReference>
<dbReference type="SUPFAM" id="SSF52402">
    <property type="entry name" value="Adenine nucleotide alpha hydrolases-like"/>
    <property type="match status" value="2"/>
</dbReference>
<dbReference type="PANTHER" id="PTHR46268:SF6">
    <property type="entry name" value="UNIVERSAL STRESS PROTEIN UP12"/>
    <property type="match status" value="1"/>
</dbReference>
<feature type="domain" description="UspA" evidence="3">
    <location>
        <begin position="286"/>
        <end position="346"/>
    </location>
</feature>
<proteinExistence type="inferred from homology"/>
<dbReference type="CDD" id="cd00293">
    <property type="entry name" value="USP-like"/>
    <property type="match status" value="1"/>
</dbReference>
<evidence type="ECO:0000256" key="2">
    <source>
        <dbReference type="SAM" id="MobiDB-lite"/>
    </source>
</evidence>
<evidence type="ECO:0000313" key="4">
    <source>
        <dbReference type="EMBL" id="ROU04467.1"/>
    </source>
</evidence>
<evidence type="ECO:0000256" key="1">
    <source>
        <dbReference type="ARBA" id="ARBA00008791"/>
    </source>
</evidence>
<organism evidence="4 5">
    <name type="scientific">Lysobacter enzymogenes</name>
    <dbReference type="NCBI Taxonomy" id="69"/>
    <lineage>
        <taxon>Bacteria</taxon>
        <taxon>Pseudomonadati</taxon>
        <taxon>Pseudomonadota</taxon>
        <taxon>Gammaproteobacteria</taxon>
        <taxon>Lysobacterales</taxon>
        <taxon>Lysobacteraceae</taxon>
        <taxon>Lysobacter</taxon>
    </lineage>
</organism>
<comment type="similarity">
    <text evidence="1">Belongs to the universal stress protein A family.</text>
</comment>
<evidence type="ECO:0000259" key="3">
    <source>
        <dbReference type="Pfam" id="PF00582"/>
    </source>
</evidence>
<gene>
    <name evidence="4" type="ORF">D9T17_23930</name>
</gene>
<dbReference type="Gene3D" id="3.40.50.12370">
    <property type="match status" value="1"/>
</dbReference>
<protein>
    <recommendedName>
        <fullName evidence="3">UspA domain-containing protein</fullName>
    </recommendedName>
</protein>
<dbReference type="EMBL" id="RCTY01000061">
    <property type="protein sequence ID" value="ROU04467.1"/>
    <property type="molecule type" value="Genomic_DNA"/>
</dbReference>
<accession>A0A3N2RAN2</accession>
<dbReference type="InterPro" id="IPR006015">
    <property type="entry name" value="Universal_stress_UspA"/>
</dbReference>
<evidence type="ECO:0000313" key="5">
    <source>
        <dbReference type="Proteomes" id="UP000275910"/>
    </source>
</evidence>